<accession>A0ABD3PHU2</accession>
<evidence type="ECO:0000313" key="1">
    <source>
        <dbReference type="EMBL" id="KAL3787307.1"/>
    </source>
</evidence>
<sequence>LWILSTLVFNTSETSFTVRHTAQNAAATCSFPKLCQAFPFMEPIGLFVFDSQSTALDLDPRRNELTSADETEGSDISLKQTLTRNNWFIIDRYADSSSRSFNIEATSLEFERSSG</sequence>
<comment type="caution">
    <text evidence="1">The sequence shown here is derived from an EMBL/GenBank/DDBJ whole genome shotgun (WGS) entry which is preliminary data.</text>
</comment>
<dbReference type="Proteomes" id="UP001516023">
    <property type="component" value="Unassembled WGS sequence"/>
</dbReference>
<feature type="non-terminal residue" evidence="1">
    <location>
        <position position="1"/>
    </location>
</feature>
<organism evidence="1 2">
    <name type="scientific">Cyclotella cryptica</name>
    <dbReference type="NCBI Taxonomy" id="29204"/>
    <lineage>
        <taxon>Eukaryota</taxon>
        <taxon>Sar</taxon>
        <taxon>Stramenopiles</taxon>
        <taxon>Ochrophyta</taxon>
        <taxon>Bacillariophyta</taxon>
        <taxon>Coscinodiscophyceae</taxon>
        <taxon>Thalassiosirophycidae</taxon>
        <taxon>Stephanodiscales</taxon>
        <taxon>Stephanodiscaceae</taxon>
        <taxon>Cyclotella</taxon>
    </lineage>
</organism>
<keyword evidence="2" id="KW-1185">Reference proteome</keyword>
<gene>
    <name evidence="1" type="ORF">HJC23_009553</name>
</gene>
<evidence type="ECO:0000313" key="2">
    <source>
        <dbReference type="Proteomes" id="UP001516023"/>
    </source>
</evidence>
<protein>
    <submittedName>
        <fullName evidence="1">Uncharacterized protein</fullName>
    </submittedName>
</protein>
<reference evidence="1 2" key="1">
    <citation type="journal article" date="2020" name="G3 (Bethesda)">
        <title>Improved Reference Genome for Cyclotella cryptica CCMP332, a Model for Cell Wall Morphogenesis, Salinity Adaptation, and Lipid Production in Diatoms (Bacillariophyta).</title>
        <authorList>
            <person name="Roberts W.R."/>
            <person name="Downey K.M."/>
            <person name="Ruck E.C."/>
            <person name="Traller J.C."/>
            <person name="Alverson A.J."/>
        </authorList>
    </citation>
    <scope>NUCLEOTIDE SEQUENCE [LARGE SCALE GENOMIC DNA]</scope>
    <source>
        <strain evidence="1 2">CCMP332</strain>
    </source>
</reference>
<name>A0ABD3PHU2_9STRA</name>
<proteinExistence type="predicted"/>
<dbReference type="EMBL" id="JABMIG020000177">
    <property type="protein sequence ID" value="KAL3787307.1"/>
    <property type="molecule type" value="Genomic_DNA"/>
</dbReference>
<dbReference type="AlphaFoldDB" id="A0ABD3PHU2"/>